<dbReference type="AlphaFoldDB" id="A0A645JGI9"/>
<accession>A0A645JGI9</accession>
<name>A0A645JGI9_9ZZZZ</name>
<organism evidence="2">
    <name type="scientific">bioreactor metagenome</name>
    <dbReference type="NCBI Taxonomy" id="1076179"/>
    <lineage>
        <taxon>unclassified sequences</taxon>
        <taxon>metagenomes</taxon>
        <taxon>ecological metagenomes</taxon>
    </lineage>
</organism>
<keyword evidence="1" id="KW-1133">Transmembrane helix</keyword>
<evidence type="ECO:0000256" key="1">
    <source>
        <dbReference type="SAM" id="Phobius"/>
    </source>
</evidence>
<reference evidence="2" key="1">
    <citation type="submission" date="2019-08" db="EMBL/GenBank/DDBJ databases">
        <authorList>
            <person name="Kucharzyk K."/>
            <person name="Murdoch R.W."/>
            <person name="Higgins S."/>
            <person name="Loffler F."/>
        </authorList>
    </citation>
    <scope>NUCLEOTIDE SEQUENCE</scope>
</reference>
<sequence length="58" mass="6401">MLPLALINLLTAGIWHWMPPGAARWAVGLALVLGAYLILGNALMDGRNYGKRTYRYAD</sequence>
<proteinExistence type="predicted"/>
<feature type="transmembrane region" description="Helical" evidence="1">
    <location>
        <begin position="25"/>
        <end position="44"/>
    </location>
</feature>
<protein>
    <submittedName>
        <fullName evidence="2">Uncharacterized protein</fullName>
    </submittedName>
</protein>
<keyword evidence="1" id="KW-0812">Transmembrane</keyword>
<comment type="caution">
    <text evidence="2">The sequence shown here is derived from an EMBL/GenBank/DDBJ whole genome shotgun (WGS) entry which is preliminary data.</text>
</comment>
<evidence type="ECO:0000313" key="2">
    <source>
        <dbReference type="EMBL" id="MPN62795.1"/>
    </source>
</evidence>
<dbReference type="EMBL" id="VSSQ01141355">
    <property type="protein sequence ID" value="MPN62795.1"/>
    <property type="molecule type" value="Genomic_DNA"/>
</dbReference>
<keyword evidence="1" id="KW-0472">Membrane</keyword>
<gene>
    <name evidence="2" type="ORF">SDC9_210548</name>
</gene>